<organism evidence="2 3">
    <name type="scientific">Streptomyces agglomeratus</name>
    <dbReference type="NCBI Taxonomy" id="285458"/>
    <lineage>
        <taxon>Bacteria</taxon>
        <taxon>Bacillati</taxon>
        <taxon>Actinomycetota</taxon>
        <taxon>Actinomycetes</taxon>
        <taxon>Kitasatosporales</taxon>
        <taxon>Streptomycetaceae</taxon>
        <taxon>Streptomyces</taxon>
    </lineage>
</organism>
<dbReference type="RefSeq" id="WP_069925161.1">
    <property type="nucleotide sequence ID" value="NZ_MEHI01000001.1"/>
</dbReference>
<proteinExistence type="predicted"/>
<sequence>MSLTWRYHLRPDGSFSRSANIDGALDPVTDEQFARTDPGDRDERPKRSCSRCSRDLLLRWHGPLITGEWMELCSACDADRPAARAFIRWHLDPERTVEKLPQLFEDWETETMQAKGWVRVP</sequence>
<dbReference type="InterPro" id="IPR046267">
    <property type="entry name" value="DUF6300"/>
</dbReference>
<protein>
    <submittedName>
        <fullName evidence="2">Uncharacterized protein</fullName>
    </submittedName>
</protein>
<feature type="region of interest" description="Disordered" evidence="1">
    <location>
        <begin position="18"/>
        <end position="48"/>
    </location>
</feature>
<accession>A0A1E5P140</accession>
<feature type="compositionally biased region" description="Basic and acidic residues" evidence="1">
    <location>
        <begin position="32"/>
        <end position="48"/>
    </location>
</feature>
<evidence type="ECO:0000313" key="2">
    <source>
        <dbReference type="EMBL" id="OEJ23255.1"/>
    </source>
</evidence>
<evidence type="ECO:0000313" key="3">
    <source>
        <dbReference type="Proteomes" id="UP000095759"/>
    </source>
</evidence>
<dbReference type="OrthoDB" id="4228435at2"/>
<dbReference type="Proteomes" id="UP000095759">
    <property type="component" value="Unassembled WGS sequence"/>
</dbReference>
<dbReference type="AlphaFoldDB" id="A0A1E5P140"/>
<evidence type="ECO:0000256" key="1">
    <source>
        <dbReference type="SAM" id="MobiDB-lite"/>
    </source>
</evidence>
<comment type="caution">
    <text evidence="2">The sequence shown here is derived from an EMBL/GenBank/DDBJ whole genome shotgun (WGS) entry which is preliminary data.</text>
</comment>
<dbReference type="STRING" id="285458.BGM19_36155"/>
<dbReference type="Pfam" id="PF19817">
    <property type="entry name" value="DUF6300"/>
    <property type="match status" value="1"/>
</dbReference>
<keyword evidence="3" id="KW-1185">Reference proteome</keyword>
<dbReference type="EMBL" id="MEHJ01000001">
    <property type="protein sequence ID" value="OEJ23255.1"/>
    <property type="molecule type" value="Genomic_DNA"/>
</dbReference>
<gene>
    <name evidence="2" type="ORF">AS594_00735</name>
</gene>
<name>A0A1E5P140_9ACTN</name>
<reference evidence="2 3" key="1">
    <citation type="submission" date="2016-08" db="EMBL/GenBank/DDBJ databases">
        <title>Complete genome sequence of Streptomyces agglomeratus strain 6-3-2, a novel anti-MRSA actinomycete isolated from Wuli of Tebit, China.</title>
        <authorList>
            <person name="Chen X."/>
        </authorList>
    </citation>
    <scope>NUCLEOTIDE SEQUENCE [LARGE SCALE GENOMIC DNA]</scope>
    <source>
        <strain evidence="2 3">6-3-2</strain>
    </source>
</reference>